<accession>A0A1D8JFN4</accession>
<evidence type="ECO:0000313" key="5">
    <source>
        <dbReference type="EMBL" id="AOV07521.1"/>
    </source>
</evidence>
<dbReference type="NCBIfam" id="NF004198">
    <property type="entry name" value="PRK05653.1-3"/>
    <property type="match status" value="1"/>
</dbReference>
<organism evidence="5 6">
    <name type="scientific">Sporosarcina ureilytica</name>
    <dbReference type="NCBI Taxonomy" id="298596"/>
    <lineage>
        <taxon>Bacteria</taxon>
        <taxon>Bacillati</taxon>
        <taxon>Bacillota</taxon>
        <taxon>Bacilli</taxon>
        <taxon>Bacillales</taxon>
        <taxon>Caryophanaceae</taxon>
        <taxon>Sporosarcina</taxon>
    </lineage>
</organism>
<dbReference type="SUPFAM" id="SSF51735">
    <property type="entry name" value="NAD(P)-binding Rossmann-fold domains"/>
    <property type="match status" value="1"/>
</dbReference>
<reference evidence="5 6" key="1">
    <citation type="submission" date="2016-09" db="EMBL/GenBank/DDBJ databases">
        <title>Complete genome sequence of the Lysinibacillus sphaericus LMG 22257, a specie of Bacillus with ureolytic activity that can effectively biodeposit calcium carbonate.</title>
        <authorList>
            <person name="Yan W."/>
        </authorList>
    </citation>
    <scope>NUCLEOTIDE SEQUENCE [LARGE SCALE GENOMIC DNA]</scope>
    <source>
        <strain evidence="5 6">LMG 22257</strain>
    </source>
</reference>
<dbReference type="GO" id="GO:0016616">
    <property type="term" value="F:oxidoreductase activity, acting on the CH-OH group of donors, NAD or NADP as acceptor"/>
    <property type="evidence" value="ECO:0007669"/>
    <property type="project" value="TreeGrafter"/>
</dbReference>
<dbReference type="PRINTS" id="PR00080">
    <property type="entry name" value="SDRFAMILY"/>
</dbReference>
<sequence length="247" mass="26508">MGNRRLENQVAIITGGANGIGKATVKRFLEEGAKVAIGDFDEKAGANLVNELNSEDTFFVQVDVSNKENVQQMVEKVIDQFGTVDILVNNAGITRDATLTKMTEANFQEVLNINLNGVFNCAQEVAAHMIKKGKGKIINTSSVSGIYGNFGQTNYAAAKAAVVGMTKTWAKELGRKGINVNAVAPGFTLTAMVESMPENVLEKMKAMVPLQRLGTPEDIANAYLFLASDEASYVHGHVLHVDGAITM</sequence>
<dbReference type="NCBIfam" id="NF009466">
    <property type="entry name" value="PRK12826.1-2"/>
    <property type="match status" value="1"/>
</dbReference>
<evidence type="ECO:0000256" key="1">
    <source>
        <dbReference type="ARBA" id="ARBA00006484"/>
    </source>
</evidence>
<dbReference type="Proteomes" id="UP000185746">
    <property type="component" value="Chromosome"/>
</dbReference>
<dbReference type="PANTHER" id="PTHR42760">
    <property type="entry name" value="SHORT-CHAIN DEHYDROGENASES/REDUCTASES FAMILY MEMBER"/>
    <property type="match status" value="1"/>
</dbReference>
<dbReference type="SMART" id="SM00822">
    <property type="entry name" value="PKS_KR"/>
    <property type="match status" value="1"/>
</dbReference>
<dbReference type="Pfam" id="PF13561">
    <property type="entry name" value="adh_short_C2"/>
    <property type="match status" value="1"/>
</dbReference>
<dbReference type="InterPro" id="IPR057326">
    <property type="entry name" value="KR_dom"/>
</dbReference>
<gene>
    <name evidence="5" type="ORF">BI350_08230</name>
</gene>
<evidence type="ECO:0000256" key="2">
    <source>
        <dbReference type="ARBA" id="ARBA00022857"/>
    </source>
</evidence>
<dbReference type="Gene3D" id="3.40.50.720">
    <property type="entry name" value="NAD(P)-binding Rossmann-like Domain"/>
    <property type="match status" value="1"/>
</dbReference>
<dbReference type="InterPro" id="IPR020904">
    <property type="entry name" value="Sc_DH/Rdtase_CS"/>
</dbReference>
<keyword evidence="6" id="KW-1185">Reference proteome</keyword>
<feature type="domain" description="Ketoreductase" evidence="4">
    <location>
        <begin position="9"/>
        <end position="186"/>
    </location>
</feature>
<dbReference type="GO" id="GO:0048038">
    <property type="term" value="F:quinone binding"/>
    <property type="evidence" value="ECO:0007669"/>
    <property type="project" value="TreeGrafter"/>
</dbReference>
<dbReference type="EMBL" id="CP017560">
    <property type="protein sequence ID" value="AOV07521.1"/>
    <property type="molecule type" value="Genomic_DNA"/>
</dbReference>
<dbReference type="AlphaFoldDB" id="A0A1D8JFN4"/>
<evidence type="ECO:0000256" key="3">
    <source>
        <dbReference type="ARBA" id="ARBA00023002"/>
    </source>
</evidence>
<dbReference type="GO" id="GO:0006633">
    <property type="term" value="P:fatty acid biosynthetic process"/>
    <property type="evidence" value="ECO:0007669"/>
    <property type="project" value="TreeGrafter"/>
</dbReference>
<dbReference type="KEGG" id="surl:BI350_08230"/>
<keyword evidence="3" id="KW-0560">Oxidoreductase</keyword>
<dbReference type="FunFam" id="3.40.50.720:FF:000115">
    <property type="entry name" value="3-oxoacyl-[acyl-carrier-protein] reductase FabG"/>
    <property type="match status" value="1"/>
</dbReference>
<dbReference type="PRINTS" id="PR00081">
    <property type="entry name" value="GDHRDH"/>
</dbReference>
<dbReference type="NCBIfam" id="NF005559">
    <property type="entry name" value="PRK07231.1"/>
    <property type="match status" value="1"/>
</dbReference>
<protein>
    <submittedName>
        <fullName evidence="5">3-oxoacyl-[acyl-carrier-protein] reductase</fullName>
    </submittedName>
</protein>
<dbReference type="InterPro" id="IPR002347">
    <property type="entry name" value="SDR_fam"/>
</dbReference>
<dbReference type="PROSITE" id="PS00061">
    <property type="entry name" value="ADH_SHORT"/>
    <property type="match status" value="1"/>
</dbReference>
<comment type="similarity">
    <text evidence="1">Belongs to the short-chain dehydrogenases/reductases (SDR) family.</text>
</comment>
<evidence type="ECO:0000313" key="6">
    <source>
        <dbReference type="Proteomes" id="UP000185746"/>
    </source>
</evidence>
<dbReference type="CDD" id="cd05333">
    <property type="entry name" value="BKR_SDR_c"/>
    <property type="match status" value="1"/>
</dbReference>
<dbReference type="PANTHER" id="PTHR42760:SF133">
    <property type="entry name" value="3-OXOACYL-[ACYL-CARRIER-PROTEIN] REDUCTASE"/>
    <property type="match status" value="1"/>
</dbReference>
<dbReference type="InterPro" id="IPR036291">
    <property type="entry name" value="NAD(P)-bd_dom_sf"/>
</dbReference>
<keyword evidence="2" id="KW-0521">NADP</keyword>
<evidence type="ECO:0000259" key="4">
    <source>
        <dbReference type="SMART" id="SM00822"/>
    </source>
</evidence>
<dbReference type="RefSeq" id="WP_075527652.1">
    <property type="nucleotide sequence ID" value="NZ_CP017560.1"/>
</dbReference>
<proteinExistence type="inferred from homology"/>
<name>A0A1D8JFN4_9BACL</name>